<dbReference type="InterPro" id="IPR032710">
    <property type="entry name" value="NTF2-like_dom_sf"/>
</dbReference>
<evidence type="ECO:0000313" key="2">
    <source>
        <dbReference type="EMBL" id="ADP80040.1"/>
    </source>
</evidence>
<reference evidence="2 3" key="1">
    <citation type="submission" date="2010-10" db="EMBL/GenBank/DDBJ databases">
        <title>Complete sequence of Frankia sp. EuI1c.</title>
        <authorList>
            <consortium name="US DOE Joint Genome Institute"/>
            <person name="Lucas S."/>
            <person name="Copeland A."/>
            <person name="Lapidus A."/>
            <person name="Cheng J.-F."/>
            <person name="Bruce D."/>
            <person name="Goodwin L."/>
            <person name="Pitluck S."/>
            <person name="Chertkov O."/>
            <person name="Detter J.C."/>
            <person name="Han C."/>
            <person name="Tapia R."/>
            <person name="Land M."/>
            <person name="Hauser L."/>
            <person name="Jeffries C."/>
            <person name="Kyrpides N."/>
            <person name="Ivanova N."/>
            <person name="Mikhailova N."/>
            <person name="Beauchemin N."/>
            <person name="Sen A."/>
            <person name="Sur S.A."/>
            <person name="Gtari M."/>
            <person name="Wall L."/>
            <person name="Tisa L."/>
            <person name="Woyke T."/>
        </authorList>
    </citation>
    <scope>NUCLEOTIDE SEQUENCE [LARGE SCALE GENOMIC DNA]</scope>
    <source>
        <strain evidence="3">DSM 45817 / CECT 9037 / EuI1c</strain>
    </source>
</reference>
<evidence type="ECO:0000259" key="1">
    <source>
        <dbReference type="Pfam" id="PF13577"/>
    </source>
</evidence>
<proteinExistence type="predicted"/>
<sequence>MDDIEAIKQLKARYCRLLDTKDWAGYRQVLTDDVVMDTTDSGGDVIAGGDPFLDFLQVALAGTVTVHQCHTPEITVTSPSSADGIWAMEDRVRFPDGSDLNGFGHYHETYEKSDGAWRIKSSRLTRLRMDFSKPESG</sequence>
<dbReference type="Gene3D" id="3.10.450.50">
    <property type="match status" value="1"/>
</dbReference>
<dbReference type="AlphaFoldDB" id="E3IV20"/>
<accession>E3IV20</accession>
<dbReference type="Proteomes" id="UP000002484">
    <property type="component" value="Chromosome"/>
</dbReference>
<gene>
    <name evidence="2" type="ordered locus">FraEuI1c_1990</name>
</gene>
<dbReference type="RefSeq" id="WP_013423159.1">
    <property type="nucleotide sequence ID" value="NC_014666.1"/>
</dbReference>
<dbReference type="SUPFAM" id="SSF54427">
    <property type="entry name" value="NTF2-like"/>
    <property type="match status" value="1"/>
</dbReference>
<name>E3IV20_PSEI1</name>
<organism evidence="2 3">
    <name type="scientific">Pseudofrankia inefficax (strain DSM 45817 / CECT 9037 / DDB 130130 / EuI1c)</name>
    <name type="common">Frankia inefficax</name>
    <dbReference type="NCBI Taxonomy" id="298654"/>
    <lineage>
        <taxon>Bacteria</taxon>
        <taxon>Bacillati</taxon>
        <taxon>Actinomycetota</taxon>
        <taxon>Actinomycetes</taxon>
        <taxon>Frankiales</taxon>
        <taxon>Frankiaceae</taxon>
        <taxon>Pseudofrankia</taxon>
    </lineage>
</organism>
<dbReference type="HOGENOM" id="CLU_106738_5_2_11"/>
<dbReference type="EMBL" id="CP002299">
    <property type="protein sequence ID" value="ADP80040.1"/>
    <property type="molecule type" value="Genomic_DNA"/>
</dbReference>
<dbReference type="KEGG" id="fri:FraEuI1c_1990"/>
<dbReference type="eggNOG" id="COG5517">
    <property type="taxonomic scope" value="Bacteria"/>
</dbReference>
<dbReference type="Pfam" id="PF13577">
    <property type="entry name" value="SnoaL_4"/>
    <property type="match status" value="1"/>
</dbReference>
<dbReference type="STRING" id="298654.FraEuI1c_1990"/>
<dbReference type="InParanoid" id="E3IV20"/>
<dbReference type="InterPro" id="IPR037401">
    <property type="entry name" value="SnoaL-like"/>
</dbReference>
<protein>
    <recommendedName>
        <fullName evidence="1">SnoaL-like domain-containing protein</fullName>
    </recommendedName>
</protein>
<dbReference type="CDD" id="cd00531">
    <property type="entry name" value="NTF2_like"/>
    <property type="match status" value="1"/>
</dbReference>
<dbReference type="OrthoDB" id="3173051at2"/>
<keyword evidence="3" id="KW-1185">Reference proteome</keyword>
<feature type="domain" description="SnoaL-like" evidence="1">
    <location>
        <begin position="2"/>
        <end position="122"/>
    </location>
</feature>
<evidence type="ECO:0000313" key="3">
    <source>
        <dbReference type="Proteomes" id="UP000002484"/>
    </source>
</evidence>